<dbReference type="Pfam" id="PF03357">
    <property type="entry name" value="Snf7"/>
    <property type="match status" value="1"/>
</dbReference>
<dbReference type="GO" id="GO:0005771">
    <property type="term" value="C:multivesicular body"/>
    <property type="evidence" value="ECO:0007669"/>
    <property type="project" value="TreeGrafter"/>
</dbReference>
<keyword evidence="4" id="KW-0175">Coiled coil</keyword>
<reference evidence="6 7" key="1">
    <citation type="submission" date="2020-04" db="EMBL/GenBank/DDBJ databases">
        <authorList>
            <person name="Alioto T."/>
            <person name="Alioto T."/>
            <person name="Gomez Garrido J."/>
        </authorList>
    </citation>
    <scope>NUCLEOTIDE SEQUENCE [LARGE SCALE GENOMIC DNA]</scope>
</reference>
<dbReference type="Gene3D" id="6.10.140.1230">
    <property type="match status" value="1"/>
</dbReference>
<accession>A0A8S1CG27</accession>
<dbReference type="GO" id="GO:0009898">
    <property type="term" value="C:cytoplasmic side of plasma membrane"/>
    <property type="evidence" value="ECO:0007669"/>
    <property type="project" value="TreeGrafter"/>
</dbReference>
<dbReference type="GO" id="GO:0006900">
    <property type="term" value="P:vesicle budding from membrane"/>
    <property type="evidence" value="ECO:0007669"/>
    <property type="project" value="TreeGrafter"/>
</dbReference>
<evidence type="ECO:0000256" key="4">
    <source>
        <dbReference type="SAM" id="Coils"/>
    </source>
</evidence>
<organism evidence="6 7">
    <name type="scientific">Cloeon dipterum</name>
    <dbReference type="NCBI Taxonomy" id="197152"/>
    <lineage>
        <taxon>Eukaryota</taxon>
        <taxon>Metazoa</taxon>
        <taxon>Ecdysozoa</taxon>
        <taxon>Arthropoda</taxon>
        <taxon>Hexapoda</taxon>
        <taxon>Insecta</taxon>
        <taxon>Pterygota</taxon>
        <taxon>Palaeoptera</taxon>
        <taxon>Ephemeroptera</taxon>
        <taxon>Pisciforma</taxon>
        <taxon>Baetidae</taxon>
        <taxon>Cloeon</taxon>
    </lineage>
</organism>
<sequence>MQKMGYHGQSWAAWTTDKLLKNPASFAANKLWSALGYDSSSSAQLTSQKLICIPALKAHAEEILSKMCPDHSILHASSEVMLLADVLKDKPNKLFAELAIMWLCRNNQASVEDNVSPALVKFGPNAKISDLDRQTISLQRQETLLTRKLHELEAEKEKCVVEATNYLAKGMRPAAKNSLRKKRELERRVTQLSDSLTNLHLMISQLSESESQAQVIGAYKHASASLKAVYKETGLSEDNVANAMDDVEEALELHDEVKTMISKPVGPAVASIDDDELEKELADLLEEPEGPGPSDGGTPDFDINKLPNVPSSPVGVKTLETQYSQI</sequence>
<keyword evidence="7" id="KW-1185">Reference proteome</keyword>
<evidence type="ECO:0000256" key="5">
    <source>
        <dbReference type="SAM" id="MobiDB-lite"/>
    </source>
</evidence>
<comment type="caution">
    <text evidence="6">The sequence shown here is derived from an EMBL/GenBank/DDBJ whole genome shotgun (WGS) entry which is preliminary data.</text>
</comment>
<dbReference type="AlphaFoldDB" id="A0A8S1CG27"/>
<comment type="subcellular location">
    <subcellularLocation>
        <location evidence="1">Endosome</location>
    </subcellularLocation>
</comment>
<evidence type="ECO:0000256" key="3">
    <source>
        <dbReference type="ARBA" id="ARBA00022753"/>
    </source>
</evidence>
<proteinExistence type="inferred from homology"/>
<dbReference type="InterPro" id="IPR005024">
    <property type="entry name" value="Snf7_fam"/>
</dbReference>
<evidence type="ECO:0008006" key="8">
    <source>
        <dbReference type="Google" id="ProtNLM"/>
    </source>
</evidence>
<evidence type="ECO:0000313" key="6">
    <source>
        <dbReference type="EMBL" id="CAB3366451.1"/>
    </source>
</evidence>
<protein>
    <recommendedName>
        <fullName evidence="8">Charged multivesicular body protein 7</fullName>
    </recommendedName>
</protein>
<evidence type="ECO:0000256" key="1">
    <source>
        <dbReference type="ARBA" id="ARBA00004177"/>
    </source>
</evidence>
<keyword evidence="3" id="KW-0967">Endosome</keyword>
<gene>
    <name evidence="6" type="ORF">CLODIP_2_CD00087</name>
</gene>
<dbReference type="GO" id="GO:0032511">
    <property type="term" value="P:late endosome to vacuole transport via multivesicular body sorting pathway"/>
    <property type="evidence" value="ECO:0007669"/>
    <property type="project" value="TreeGrafter"/>
</dbReference>
<evidence type="ECO:0000313" key="7">
    <source>
        <dbReference type="Proteomes" id="UP000494165"/>
    </source>
</evidence>
<evidence type="ECO:0000256" key="2">
    <source>
        <dbReference type="ARBA" id="ARBA00006190"/>
    </source>
</evidence>
<feature type="region of interest" description="Disordered" evidence="5">
    <location>
        <begin position="286"/>
        <end position="326"/>
    </location>
</feature>
<name>A0A8S1CG27_9INSE</name>
<dbReference type="PANTHER" id="PTHR22761">
    <property type="entry name" value="CHARGED MULTIVESICULAR BODY PROTEIN"/>
    <property type="match status" value="1"/>
</dbReference>
<comment type="similarity">
    <text evidence="2">Belongs to the SNF7 family.</text>
</comment>
<dbReference type="EMBL" id="CADEPI010000025">
    <property type="protein sequence ID" value="CAB3366451.1"/>
    <property type="molecule type" value="Genomic_DNA"/>
</dbReference>
<dbReference type="Proteomes" id="UP000494165">
    <property type="component" value="Unassembled WGS sequence"/>
</dbReference>
<dbReference type="GO" id="GO:0000815">
    <property type="term" value="C:ESCRT III complex"/>
    <property type="evidence" value="ECO:0007669"/>
    <property type="project" value="TreeGrafter"/>
</dbReference>
<dbReference type="PANTHER" id="PTHR22761:SF10">
    <property type="entry name" value="GH13992P"/>
    <property type="match status" value="1"/>
</dbReference>
<feature type="coiled-coil region" evidence="4">
    <location>
        <begin position="138"/>
        <end position="195"/>
    </location>
</feature>
<dbReference type="OrthoDB" id="10250120at2759"/>